<feature type="compositionally biased region" description="Acidic residues" evidence="1">
    <location>
        <begin position="408"/>
        <end position="422"/>
    </location>
</feature>
<feature type="transmembrane region" description="Helical" evidence="2">
    <location>
        <begin position="285"/>
        <end position="306"/>
    </location>
</feature>
<name>A0ABD5NKN3_9EURY</name>
<dbReference type="GeneID" id="73902871"/>
<dbReference type="Pfam" id="PF24034">
    <property type="entry name" value="DUF7343"/>
    <property type="match status" value="1"/>
</dbReference>
<comment type="caution">
    <text evidence="5">The sequence shown here is derived from an EMBL/GenBank/DDBJ whole genome shotgun (WGS) entry which is preliminary data.</text>
</comment>
<dbReference type="Proteomes" id="UP001595846">
    <property type="component" value="Unassembled WGS sequence"/>
</dbReference>
<gene>
    <name evidence="5" type="ORF">ACFOUR_03840</name>
</gene>
<feature type="domain" description="DUF7345" evidence="4">
    <location>
        <begin position="101"/>
        <end position="230"/>
    </location>
</feature>
<dbReference type="InterPro" id="IPR055769">
    <property type="entry name" value="DUF7345"/>
</dbReference>
<evidence type="ECO:0000256" key="1">
    <source>
        <dbReference type="SAM" id="MobiDB-lite"/>
    </source>
</evidence>
<dbReference type="AlphaFoldDB" id="A0ABD5NKN3"/>
<dbReference type="InterPro" id="IPR055767">
    <property type="entry name" value="DUF7343"/>
</dbReference>
<feature type="region of interest" description="Disordered" evidence="1">
    <location>
        <begin position="63"/>
        <end position="87"/>
    </location>
</feature>
<feature type="region of interest" description="Disordered" evidence="1">
    <location>
        <begin position="395"/>
        <end position="422"/>
    </location>
</feature>
<accession>A0ABD5NKN3</accession>
<evidence type="ECO:0000313" key="6">
    <source>
        <dbReference type="Proteomes" id="UP001595846"/>
    </source>
</evidence>
<keyword evidence="6" id="KW-1185">Reference proteome</keyword>
<dbReference type="Pfam" id="PF24036">
    <property type="entry name" value="DUF7345"/>
    <property type="match status" value="1"/>
</dbReference>
<keyword evidence="2" id="KW-0472">Membrane</keyword>
<organism evidence="5 6">
    <name type="scientific">Halovivax cerinus</name>
    <dbReference type="NCBI Taxonomy" id="1487865"/>
    <lineage>
        <taxon>Archaea</taxon>
        <taxon>Methanobacteriati</taxon>
        <taxon>Methanobacteriota</taxon>
        <taxon>Stenosarchaea group</taxon>
        <taxon>Halobacteria</taxon>
        <taxon>Halobacteriales</taxon>
        <taxon>Natrialbaceae</taxon>
        <taxon>Halovivax</taxon>
    </lineage>
</organism>
<keyword evidence="2" id="KW-0812">Transmembrane</keyword>
<dbReference type="RefSeq" id="WP_256533735.1">
    <property type="nucleotide sequence ID" value="NZ_CP101824.1"/>
</dbReference>
<keyword evidence="2" id="KW-1133">Transmembrane helix</keyword>
<evidence type="ECO:0000259" key="3">
    <source>
        <dbReference type="Pfam" id="PF24034"/>
    </source>
</evidence>
<feature type="compositionally biased region" description="Polar residues" evidence="1">
    <location>
        <begin position="74"/>
        <end position="84"/>
    </location>
</feature>
<evidence type="ECO:0000259" key="4">
    <source>
        <dbReference type="Pfam" id="PF24036"/>
    </source>
</evidence>
<evidence type="ECO:0000313" key="5">
    <source>
        <dbReference type="EMBL" id="MFC3957506.1"/>
    </source>
</evidence>
<sequence length="422" mass="45634">MAAWPARVVCCGVLFVALVVGALSVGSVAVVDAESDRPIGALATDGVTGDRFGSRLVVADRDRASPRPMGETVRQAQANESPPENETAVPYLAGFDRVTTRIDVAENGSATVTVTYRYLRSDNESDDEWVEVRDDVEANPERYLDGERDRWNDTVAAGRNATGREMATSEFAIRTGEGMTPQPYGDVIVTFRWSSFAEVEPKWIGDAGDALVQFALEDDATLRISWPEGYSLQAVAPEPDESERETVVGWHGDETDFLEDEPRVTAYPDGPPPRASDPPEPTRSVLPLLVAGVGIVVLATGVLWWARRDDEEPRAPMTDADDAPTVAPPPDLMSNEERVLTLLDANGGRMKQQTVISELDWTEAKTSQVVGDLREDGDIEVFRLGRENVLALPDRTAATSDGRVVAGDTDESGSGDEDASAS</sequence>
<dbReference type="EMBL" id="JBHSAQ010000002">
    <property type="protein sequence ID" value="MFC3957506.1"/>
    <property type="molecule type" value="Genomic_DNA"/>
</dbReference>
<proteinExistence type="predicted"/>
<protein>
    <submittedName>
        <fullName evidence="5">Uncharacterized protein</fullName>
    </submittedName>
</protein>
<feature type="region of interest" description="Disordered" evidence="1">
    <location>
        <begin position="262"/>
        <end position="282"/>
    </location>
</feature>
<feature type="region of interest" description="Disordered" evidence="1">
    <location>
        <begin position="313"/>
        <end position="334"/>
    </location>
</feature>
<feature type="compositionally biased region" description="Pro residues" evidence="1">
    <location>
        <begin position="269"/>
        <end position="281"/>
    </location>
</feature>
<feature type="domain" description="DUF7343" evidence="3">
    <location>
        <begin position="332"/>
        <end position="393"/>
    </location>
</feature>
<evidence type="ECO:0000256" key="2">
    <source>
        <dbReference type="SAM" id="Phobius"/>
    </source>
</evidence>
<reference evidence="5 6" key="1">
    <citation type="journal article" date="2019" name="Int. J. Syst. Evol. Microbiol.">
        <title>The Global Catalogue of Microorganisms (GCM) 10K type strain sequencing project: providing services to taxonomists for standard genome sequencing and annotation.</title>
        <authorList>
            <consortium name="The Broad Institute Genomics Platform"/>
            <consortium name="The Broad Institute Genome Sequencing Center for Infectious Disease"/>
            <person name="Wu L."/>
            <person name="Ma J."/>
        </authorList>
    </citation>
    <scope>NUCLEOTIDE SEQUENCE [LARGE SCALE GENOMIC DNA]</scope>
    <source>
        <strain evidence="5 6">IBRC-M 10256</strain>
    </source>
</reference>